<dbReference type="STRING" id="111780.Sta7437_4139"/>
<protein>
    <submittedName>
        <fullName evidence="1">Uncharacterized protein</fullName>
    </submittedName>
</protein>
<reference evidence="2" key="1">
    <citation type="journal article" date="2013" name="Proc. Natl. Acad. Sci. U.S.A.">
        <title>Improving the coverage of the cyanobacterial phylum using diversity-driven genome sequencing.</title>
        <authorList>
            <person name="Shih P.M."/>
            <person name="Wu D."/>
            <person name="Latifi A."/>
            <person name="Axen S.D."/>
            <person name="Fewer D.P."/>
            <person name="Talla E."/>
            <person name="Calteau A."/>
            <person name="Cai F."/>
            <person name="Tandeau de Marsac N."/>
            <person name="Rippka R."/>
            <person name="Herdman M."/>
            <person name="Sivonen K."/>
            <person name="Coursin T."/>
            <person name="Laurent T."/>
            <person name="Goodwin L."/>
            <person name="Nolan M."/>
            <person name="Davenport K.W."/>
            <person name="Han C.S."/>
            <person name="Rubin E.M."/>
            <person name="Eisen J.A."/>
            <person name="Woyke T."/>
            <person name="Gugger M."/>
            <person name="Kerfeld C.A."/>
        </authorList>
    </citation>
    <scope>NUCLEOTIDE SEQUENCE [LARGE SCALE GENOMIC DNA]</scope>
    <source>
        <strain evidence="2">ATCC 29371 / PCC 7437</strain>
    </source>
</reference>
<dbReference type="AlphaFoldDB" id="K9XZS3"/>
<evidence type="ECO:0000313" key="2">
    <source>
        <dbReference type="Proteomes" id="UP000010473"/>
    </source>
</evidence>
<sequence length="127" mass="14944">MAEIKNATLKIINQKDLVEIKIGCHVFWTQMELFLKTEYILEIYLNANTFTKNSLFQKFFGDFNYIPNLISPGEENPYLFQKKLNLALNELKKEYQFKNFTAFYASLKLYPKINESIAVTNTVQLEL</sequence>
<name>K9XZS3_STAC7</name>
<proteinExistence type="predicted"/>
<evidence type="ECO:0000313" key="1">
    <source>
        <dbReference type="EMBL" id="AFZ37616.1"/>
    </source>
</evidence>
<keyword evidence="2" id="KW-1185">Reference proteome</keyword>
<dbReference type="OrthoDB" id="9836406at2"/>
<dbReference type="HOGENOM" id="CLU_1969186_0_0_3"/>
<dbReference type="EMBL" id="CP003653">
    <property type="protein sequence ID" value="AFZ37616.1"/>
    <property type="molecule type" value="Genomic_DNA"/>
</dbReference>
<gene>
    <name evidence="1" type="ordered locus">Sta7437_4139</name>
</gene>
<accession>K9XZS3</accession>
<organism evidence="1 2">
    <name type="scientific">Stanieria cyanosphaera (strain ATCC 29371 / PCC 7437)</name>
    <dbReference type="NCBI Taxonomy" id="111780"/>
    <lineage>
        <taxon>Bacteria</taxon>
        <taxon>Bacillati</taxon>
        <taxon>Cyanobacteriota</taxon>
        <taxon>Cyanophyceae</taxon>
        <taxon>Pleurocapsales</taxon>
        <taxon>Dermocarpellaceae</taxon>
        <taxon>Stanieria</taxon>
    </lineage>
</organism>
<dbReference type="KEGG" id="scs:Sta7437_4139"/>
<dbReference type="Proteomes" id="UP000010473">
    <property type="component" value="Chromosome"/>
</dbReference>
<dbReference type="RefSeq" id="WP_015195270.1">
    <property type="nucleotide sequence ID" value="NC_019748.1"/>
</dbReference>